<evidence type="ECO:0000259" key="2">
    <source>
        <dbReference type="Pfam" id="PF14420"/>
    </source>
</evidence>
<dbReference type="EMBL" id="ML978124">
    <property type="protein sequence ID" value="KAF2100627.1"/>
    <property type="molecule type" value="Genomic_DNA"/>
</dbReference>
<dbReference type="Proteomes" id="UP000799772">
    <property type="component" value="Unassembled WGS sequence"/>
</dbReference>
<accession>A0A9P4IJ85</accession>
<dbReference type="PANTHER" id="PTHR38788:SF3">
    <property type="entry name" value="CLR5 DOMAIN-CONTAINING PROTEIN"/>
    <property type="match status" value="1"/>
</dbReference>
<comment type="caution">
    <text evidence="3">The sequence shown here is derived from an EMBL/GenBank/DDBJ whole genome shotgun (WGS) entry which is preliminary data.</text>
</comment>
<organism evidence="3 4">
    <name type="scientific">Rhizodiscina lignyota</name>
    <dbReference type="NCBI Taxonomy" id="1504668"/>
    <lineage>
        <taxon>Eukaryota</taxon>
        <taxon>Fungi</taxon>
        <taxon>Dikarya</taxon>
        <taxon>Ascomycota</taxon>
        <taxon>Pezizomycotina</taxon>
        <taxon>Dothideomycetes</taxon>
        <taxon>Pleosporomycetidae</taxon>
        <taxon>Aulographales</taxon>
        <taxon>Rhizodiscinaceae</taxon>
        <taxon>Rhizodiscina</taxon>
    </lineage>
</organism>
<feature type="compositionally biased region" description="Polar residues" evidence="1">
    <location>
        <begin position="109"/>
        <end position="118"/>
    </location>
</feature>
<gene>
    <name evidence="3" type="ORF">NA57DRAFT_74229</name>
</gene>
<dbReference type="AlphaFoldDB" id="A0A9P4IJ85"/>
<evidence type="ECO:0000313" key="3">
    <source>
        <dbReference type="EMBL" id="KAF2100627.1"/>
    </source>
</evidence>
<keyword evidence="4" id="KW-1185">Reference proteome</keyword>
<name>A0A9P4IJ85_9PEZI</name>
<evidence type="ECO:0000313" key="4">
    <source>
        <dbReference type="Proteomes" id="UP000799772"/>
    </source>
</evidence>
<sequence length="336" mass="37772">MASALRNVRWIGSRPSRSKAIPPEIWAKYKGELYLAYQVLTLEEVMEHMSTTYDFKPSRRQYVAQFDKWNFRKYRTARNCVPPDDWRGKQIISEHLTADTLLKRKAPTTADSSSSQAPSAKRQRFSTSMGMNKDATDSSYSSSSCDVVDTQEQDIEEGNTFLTGAAAFNAVMEDNTFFQRPASSLETTIDVSRDMSTFSRRDLQTTKLAADFLSSIGLRAQAFLLYVTLLKRLQTIPNCPDDVMIRAIIDCSRNAMKSNQIQIADALLERRLGSGGDSPEAFVWRGLRADLSHRANGGNGGVSLESTLRDVDMDRGLFLISLPAEHRALDFLGYRF</sequence>
<feature type="region of interest" description="Disordered" evidence="1">
    <location>
        <begin position="105"/>
        <end position="149"/>
    </location>
</feature>
<proteinExistence type="predicted"/>
<protein>
    <recommendedName>
        <fullName evidence="2">Clr5 domain-containing protein</fullName>
    </recommendedName>
</protein>
<dbReference type="InterPro" id="IPR025676">
    <property type="entry name" value="Clr5_dom"/>
</dbReference>
<evidence type="ECO:0000256" key="1">
    <source>
        <dbReference type="SAM" id="MobiDB-lite"/>
    </source>
</evidence>
<dbReference type="Pfam" id="PF14420">
    <property type="entry name" value="Clr5"/>
    <property type="match status" value="1"/>
</dbReference>
<reference evidence="3" key="1">
    <citation type="journal article" date="2020" name="Stud. Mycol.">
        <title>101 Dothideomycetes genomes: a test case for predicting lifestyles and emergence of pathogens.</title>
        <authorList>
            <person name="Haridas S."/>
            <person name="Albert R."/>
            <person name="Binder M."/>
            <person name="Bloem J."/>
            <person name="Labutti K."/>
            <person name="Salamov A."/>
            <person name="Andreopoulos B."/>
            <person name="Baker S."/>
            <person name="Barry K."/>
            <person name="Bills G."/>
            <person name="Bluhm B."/>
            <person name="Cannon C."/>
            <person name="Castanera R."/>
            <person name="Culley D."/>
            <person name="Daum C."/>
            <person name="Ezra D."/>
            <person name="Gonzalez J."/>
            <person name="Henrissat B."/>
            <person name="Kuo A."/>
            <person name="Liang C."/>
            <person name="Lipzen A."/>
            <person name="Lutzoni F."/>
            <person name="Magnuson J."/>
            <person name="Mondo S."/>
            <person name="Nolan M."/>
            <person name="Ohm R."/>
            <person name="Pangilinan J."/>
            <person name="Park H.-J."/>
            <person name="Ramirez L."/>
            <person name="Alfaro M."/>
            <person name="Sun H."/>
            <person name="Tritt A."/>
            <person name="Yoshinaga Y."/>
            <person name="Zwiers L.-H."/>
            <person name="Turgeon B."/>
            <person name="Goodwin S."/>
            <person name="Spatafora J."/>
            <person name="Crous P."/>
            <person name="Grigoriev I."/>
        </authorList>
    </citation>
    <scope>NUCLEOTIDE SEQUENCE</scope>
    <source>
        <strain evidence="3">CBS 133067</strain>
    </source>
</reference>
<dbReference type="OrthoDB" id="5986190at2759"/>
<feature type="domain" description="Clr5" evidence="2">
    <location>
        <begin position="23"/>
        <end position="73"/>
    </location>
</feature>
<dbReference type="PANTHER" id="PTHR38788">
    <property type="entry name" value="CLR5 DOMAIN-CONTAINING PROTEIN"/>
    <property type="match status" value="1"/>
</dbReference>